<dbReference type="Proteomes" id="UP001186944">
    <property type="component" value="Unassembled WGS sequence"/>
</dbReference>
<comment type="catalytic activity">
    <reaction evidence="1">
        <text>trans-3-hydroxy-L-proline = 1-pyrroline-2-carboxylate + H2O</text>
        <dbReference type="Rhea" id="RHEA:10320"/>
        <dbReference type="ChEBI" id="CHEBI:15377"/>
        <dbReference type="ChEBI" id="CHEBI:39785"/>
        <dbReference type="ChEBI" id="CHEBI:57938"/>
        <dbReference type="EC" id="4.2.1.77"/>
    </reaction>
</comment>
<accession>A0AA88Y3H8</accession>
<dbReference type="AlphaFoldDB" id="A0AA88Y3H8"/>
<keyword evidence="5" id="KW-1185">Reference proteome</keyword>
<name>A0AA88Y3H8_PINIB</name>
<dbReference type="SUPFAM" id="SSF54506">
    <property type="entry name" value="Diaminopimelate epimerase-like"/>
    <property type="match status" value="1"/>
</dbReference>
<organism evidence="4 5">
    <name type="scientific">Pinctada imbricata</name>
    <name type="common">Atlantic pearl-oyster</name>
    <name type="synonym">Pinctada martensii</name>
    <dbReference type="NCBI Taxonomy" id="66713"/>
    <lineage>
        <taxon>Eukaryota</taxon>
        <taxon>Metazoa</taxon>
        <taxon>Spiralia</taxon>
        <taxon>Lophotrochozoa</taxon>
        <taxon>Mollusca</taxon>
        <taxon>Bivalvia</taxon>
        <taxon>Autobranchia</taxon>
        <taxon>Pteriomorphia</taxon>
        <taxon>Pterioida</taxon>
        <taxon>Pterioidea</taxon>
        <taxon>Pteriidae</taxon>
        <taxon>Pinctada</taxon>
    </lineage>
</organism>
<dbReference type="EC" id="4.2.1.77" evidence="3"/>
<evidence type="ECO:0000256" key="3">
    <source>
        <dbReference type="ARBA" id="ARBA00013105"/>
    </source>
</evidence>
<dbReference type="FunFam" id="3.10.310.10:FF:000003">
    <property type="entry name" value="Proline racemase"/>
    <property type="match status" value="1"/>
</dbReference>
<evidence type="ECO:0000256" key="2">
    <source>
        <dbReference type="ARBA" id="ARBA00007529"/>
    </source>
</evidence>
<comment type="similarity">
    <text evidence="2">Belongs to the proline racemase family.</text>
</comment>
<dbReference type="PANTHER" id="PTHR33442">
    <property type="entry name" value="TRANS-3-HYDROXY-L-PROLINE DEHYDRATASE"/>
    <property type="match status" value="1"/>
</dbReference>
<evidence type="ECO:0000313" key="5">
    <source>
        <dbReference type="Proteomes" id="UP001186944"/>
    </source>
</evidence>
<dbReference type="InterPro" id="IPR008794">
    <property type="entry name" value="Pro_racemase_fam"/>
</dbReference>
<comment type="caution">
    <text evidence="4">The sequence shown here is derived from an EMBL/GenBank/DDBJ whole genome shotgun (WGS) entry which is preliminary data.</text>
</comment>
<reference evidence="4" key="1">
    <citation type="submission" date="2019-08" db="EMBL/GenBank/DDBJ databases">
        <title>The improved chromosome-level genome for the pearl oyster Pinctada fucata martensii using PacBio sequencing and Hi-C.</title>
        <authorList>
            <person name="Zheng Z."/>
        </authorList>
    </citation>
    <scope>NUCLEOTIDE SEQUENCE</scope>
    <source>
        <strain evidence="4">ZZ-2019</strain>
        <tissue evidence="4">Adductor muscle</tissue>
    </source>
</reference>
<dbReference type="EMBL" id="VSWD01000009">
    <property type="protein sequence ID" value="KAK3093305.1"/>
    <property type="molecule type" value="Genomic_DNA"/>
</dbReference>
<dbReference type="PIRSF" id="PIRSF029792">
    <property type="entry name" value="Pro_racemase"/>
    <property type="match status" value="1"/>
</dbReference>
<dbReference type="Pfam" id="PF05544">
    <property type="entry name" value="Pro_racemase"/>
    <property type="match status" value="1"/>
</dbReference>
<protein>
    <recommendedName>
        <fullName evidence="3">trans-L-3-hydroxyproline dehydratase</fullName>
        <ecNumber evidence="3">4.2.1.77</ecNumber>
    </recommendedName>
</protein>
<evidence type="ECO:0000313" key="4">
    <source>
        <dbReference type="EMBL" id="KAK3093305.1"/>
    </source>
</evidence>
<sequence>MAKLNTIETTEMHTGGEPLRIIEKGYPEIKGNTILDKIRYLRENQDMYRKFLMWEPRGHYDMYGVLLVLPDIESADFGTIFLHNEGYGTMCGHAVIALGRYAVDKGLVKNPQTPETKINIQCPCGLVEAYVEYDGVKTENVRFQSVPSFVYATDVDVEVEGFGTVKVDVVYGGTFYAIVPAERYGLNVRKSSVDELRRAAGTTTDSLRRSYKVEHPESPDLEFIFGTIMTDGKDEFSDDPTANMCVFAEREVDRSPCGSGVTARTALQYYKGHRKIGQKRRFRGPSGAMFTTSVVKEVTYGKYKNAVVVEVSGKGHYVGSSKFTLEDDDEIGQGFILR</sequence>
<proteinExistence type="inferred from homology"/>
<dbReference type="PANTHER" id="PTHR33442:SF1">
    <property type="entry name" value="TRANS-3-HYDROXY-L-PROLINE DEHYDRATASE"/>
    <property type="match status" value="1"/>
</dbReference>
<dbReference type="GO" id="GO:0050346">
    <property type="term" value="F:trans-L-3-hydroxyproline dehydratase activity"/>
    <property type="evidence" value="ECO:0007669"/>
    <property type="project" value="UniProtKB-EC"/>
</dbReference>
<dbReference type="SFLD" id="SFLDS00028">
    <property type="entry name" value="Proline_Racemase"/>
    <property type="match status" value="1"/>
</dbReference>
<dbReference type="Gene3D" id="3.10.310.10">
    <property type="entry name" value="Diaminopimelate Epimerase, Chain A, domain 1"/>
    <property type="match status" value="2"/>
</dbReference>
<evidence type="ECO:0000256" key="1">
    <source>
        <dbReference type="ARBA" id="ARBA00001148"/>
    </source>
</evidence>
<gene>
    <name evidence="4" type="ORF">FSP39_013897</name>
</gene>